<dbReference type="Proteomes" id="UP000515498">
    <property type="component" value="Chromosome"/>
</dbReference>
<dbReference type="GO" id="GO:0005737">
    <property type="term" value="C:cytoplasm"/>
    <property type="evidence" value="ECO:0007669"/>
    <property type="project" value="UniProtKB-SubCell"/>
</dbReference>
<dbReference type="EMBL" id="CP059894">
    <property type="protein sequence ID" value="QNJ93977.1"/>
    <property type="molecule type" value="Genomic_DNA"/>
</dbReference>
<dbReference type="FunFam" id="1.20.58.220:FF:000004">
    <property type="entry name" value="Phosphate-specific transport system accessory protein PhoU"/>
    <property type="match status" value="1"/>
</dbReference>
<dbReference type="GO" id="GO:0045936">
    <property type="term" value="P:negative regulation of phosphate metabolic process"/>
    <property type="evidence" value="ECO:0007669"/>
    <property type="project" value="InterPro"/>
</dbReference>
<comment type="function">
    <text evidence="7">Plays a role in the regulation of phosphate uptake.</text>
</comment>
<dbReference type="AlphaFoldDB" id="A0A7G8PI11"/>
<reference evidence="9 10" key="1">
    <citation type="submission" date="2020-07" db="EMBL/GenBank/DDBJ databases">
        <title>Draft genome sequence of four isobutane-metabolizing strains capable of cometabolically degrading diverse ether contaminants.</title>
        <authorList>
            <person name="Chen W."/>
            <person name="Faulkner N."/>
            <person name="Smith C."/>
            <person name="Hyman M."/>
        </authorList>
    </citation>
    <scope>NUCLEOTIDE SEQUENCE [LARGE SCALE GENOMIC DNA]</scope>
    <source>
        <strain evidence="9 10">2A</strain>
    </source>
</reference>
<gene>
    <name evidence="9" type="primary">phoU</name>
    <name evidence="9" type="ORF">HZU40_06680</name>
</gene>
<dbReference type="Gene3D" id="1.20.58.220">
    <property type="entry name" value="Phosphate transport system protein phou homolog 2, domain 2"/>
    <property type="match status" value="1"/>
</dbReference>
<dbReference type="PANTHER" id="PTHR42930:SF3">
    <property type="entry name" value="PHOSPHATE-SPECIFIC TRANSPORT SYSTEM ACCESSORY PROTEIN PHOU"/>
    <property type="match status" value="1"/>
</dbReference>
<feature type="domain" description="PhoU" evidence="8">
    <location>
        <begin position="19"/>
        <end position="103"/>
    </location>
</feature>
<evidence type="ECO:0000256" key="3">
    <source>
        <dbReference type="ARBA" id="ARBA00011738"/>
    </source>
</evidence>
<dbReference type="RefSeq" id="WP_187097955.1">
    <property type="nucleotide sequence ID" value="NZ_CP059894.1"/>
</dbReference>
<dbReference type="GO" id="GO:0030643">
    <property type="term" value="P:intracellular phosphate ion homeostasis"/>
    <property type="evidence" value="ECO:0007669"/>
    <property type="project" value="InterPro"/>
</dbReference>
<proteinExistence type="inferred from homology"/>
<evidence type="ECO:0000256" key="4">
    <source>
        <dbReference type="ARBA" id="ARBA00022448"/>
    </source>
</evidence>
<organism evidence="9 10">
    <name type="scientific">Mycolicibacterium fluoranthenivorans</name>
    <dbReference type="NCBI Taxonomy" id="258505"/>
    <lineage>
        <taxon>Bacteria</taxon>
        <taxon>Bacillati</taxon>
        <taxon>Actinomycetota</taxon>
        <taxon>Actinomycetes</taxon>
        <taxon>Mycobacteriales</taxon>
        <taxon>Mycobacteriaceae</taxon>
        <taxon>Mycolicibacterium</taxon>
    </lineage>
</organism>
<evidence type="ECO:0000256" key="5">
    <source>
        <dbReference type="ARBA" id="ARBA00022490"/>
    </source>
</evidence>
<dbReference type="InterPro" id="IPR026022">
    <property type="entry name" value="PhoU_dom"/>
</dbReference>
<comment type="subunit">
    <text evidence="3 7">Homodimer.</text>
</comment>
<comment type="similarity">
    <text evidence="2 7">Belongs to the PhoU family.</text>
</comment>
<name>A0A7G8PI11_9MYCO</name>
<evidence type="ECO:0000256" key="2">
    <source>
        <dbReference type="ARBA" id="ARBA00008107"/>
    </source>
</evidence>
<evidence type="ECO:0000256" key="6">
    <source>
        <dbReference type="ARBA" id="ARBA00022592"/>
    </source>
</evidence>
<evidence type="ECO:0000313" key="9">
    <source>
        <dbReference type="EMBL" id="QNJ93977.1"/>
    </source>
</evidence>
<keyword evidence="6 7" id="KW-0592">Phosphate transport</keyword>
<evidence type="ECO:0000259" key="8">
    <source>
        <dbReference type="Pfam" id="PF01895"/>
    </source>
</evidence>
<accession>A0A7G8PI11</accession>
<dbReference type="SUPFAM" id="SSF109755">
    <property type="entry name" value="PhoU-like"/>
    <property type="match status" value="1"/>
</dbReference>
<dbReference type="NCBIfam" id="TIGR02135">
    <property type="entry name" value="phoU_full"/>
    <property type="match status" value="1"/>
</dbReference>
<protein>
    <recommendedName>
        <fullName evidence="7">Phosphate-specific transport system accessory protein PhoU</fullName>
    </recommendedName>
</protein>
<evidence type="ECO:0000313" key="10">
    <source>
        <dbReference type="Proteomes" id="UP000515498"/>
    </source>
</evidence>
<dbReference type="Pfam" id="PF01895">
    <property type="entry name" value="PhoU"/>
    <property type="match status" value="2"/>
</dbReference>
<comment type="subcellular location">
    <subcellularLocation>
        <location evidence="1 7">Cytoplasm</location>
    </subcellularLocation>
</comment>
<evidence type="ECO:0000256" key="7">
    <source>
        <dbReference type="PIRNR" id="PIRNR003107"/>
    </source>
</evidence>
<feature type="domain" description="PhoU" evidence="8">
    <location>
        <begin position="122"/>
        <end position="203"/>
    </location>
</feature>
<keyword evidence="4 7" id="KW-0813">Transport</keyword>
<dbReference type="InterPro" id="IPR028366">
    <property type="entry name" value="PhoU"/>
</dbReference>
<dbReference type="PIRSF" id="PIRSF003107">
    <property type="entry name" value="PhoU"/>
    <property type="match status" value="1"/>
</dbReference>
<dbReference type="GO" id="GO:0006817">
    <property type="term" value="P:phosphate ion transport"/>
    <property type="evidence" value="ECO:0007669"/>
    <property type="project" value="UniProtKB-KW"/>
</dbReference>
<keyword evidence="5 7" id="KW-0963">Cytoplasm</keyword>
<dbReference type="InterPro" id="IPR038078">
    <property type="entry name" value="PhoU-like_sf"/>
</dbReference>
<evidence type="ECO:0000256" key="1">
    <source>
        <dbReference type="ARBA" id="ARBA00004496"/>
    </source>
</evidence>
<dbReference type="KEGG" id="mflu:HZU40_06680"/>
<dbReference type="PANTHER" id="PTHR42930">
    <property type="entry name" value="PHOSPHATE-SPECIFIC TRANSPORT SYSTEM ACCESSORY PROTEIN PHOU"/>
    <property type="match status" value="1"/>
</dbReference>
<sequence>MRSAFREQIGALGTGLAGLCDLSGRAMQHATHALLNADLTVAEEVLGRHDELTYRCAQVETDAFTILALQAPVAGDLRAVLSALKNVADAERMGVLALHVAQIARRRHPCPAVPDEVSGHVADMGRIAARIGNDITQVVLTNDSDKAAQLALDDEAMDDLHRHLFTVVMNPEWPHGTAAAVDITLLSRYFERFADHAVDIAGRVIYQSTGAHA</sequence>